<protein>
    <submittedName>
        <fullName evidence="1">Uncharacterized protein</fullName>
    </submittedName>
</protein>
<reference evidence="1 2" key="1">
    <citation type="journal article" date="2015" name="Proc. Natl. Acad. Sci. U.S.A.">
        <title>Genomic and proteomic characterization of "Candidatus Nitrosopelagicus brevis": An ammonia-oxidizing archaeon from the open ocean.</title>
        <authorList>
            <person name="Santoro A.E."/>
            <person name="Dupont C.L."/>
            <person name="Richter R.A."/>
            <person name="Craig M.T."/>
            <person name="Carini P."/>
            <person name="McIlvin M.R."/>
            <person name="Yang Y."/>
            <person name="Orsi W.D."/>
            <person name="Moran D.M."/>
            <person name="Saito M.A."/>
        </authorList>
    </citation>
    <scope>NUCLEOTIDE SEQUENCE [LARGE SCALE GENOMIC DNA]</scope>
    <source>
        <strain evidence="2">V2</strain>
    </source>
</reference>
<dbReference type="EMBL" id="CP007026">
    <property type="protein sequence ID" value="AJA92901.1"/>
    <property type="molecule type" value="Genomic_DNA"/>
</dbReference>
<dbReference type="HOGENOM" id="CLU_2911317_0_0_2"/>
<evidence type="ECO:0000313" key="2">
    <source>
        <dbReference type="Proteomes" id="UP000030944"/>
    </source>
</evidence>
<accession>A0A0A7V3X5</accession>
<sequence>MMDSSICEFCKKKQATKSFHCNHCLKPHKICMSCILKYKTKMNLRKVHKNTIFDSNLEKWA</sequence>
<dbReference type="KEGG" id="nbv:T478_1411"/>
<gene>
    <name evidence="1" type="ORF">T478_1411</name>
</gene>
<proteinExistence type="predicted"/>
<evidence type="ECO:0000313" key="1">
    <source>
        <dbReference type="EMBL" id="AJA92901.1"/>
    </source>
</evidence>
<dbReference type="Proteomes" id="UP000030944">
    <property type="component" value="Chromosome"/>
</dbReference>
<name>A0A0A7V3X5_9ARCH</name>
<dbReference type="AlphaFoldDB" id="A0A0A7V3X5"/>
<organism evidence="1 2">
    <name type="scientific">Candidatus Nitrosopelagicus brevis</name>
    <dbReference type="NCBI Taxonomy" id="1410606"/>
    <lineage>
        <taxon>Archaea</taxon>
        <taxon>Nitrososphaerota</taxon>
    </lineage>
</organism>